<name>A0ABQ9HUM1_9NEOP</name>
<evidence type="ECO:0000313" key="2">
    <source>
        <dbReference type="EMBL" id="KAJ8888091.1"/>
    </source>
</evidence>
<gene>
    <name evidence="2" type="ORF">PR048_007578</name>
</gene>
<feature type="compositionally biased region" description="Basic and acidic residues" evidence="1">
    <location>
        <begin position="1"/>
        <end position="13"/>
    </location>
</feature>
<keyword evidence="3" id="KW-1185">Reference proteome</keyword>
<accession>A0ABQ9HUM1</accession>
<evidence type="ECO:0000313" key="3">
    <source>
        <dbReference type="Proteomes" id="UP001159363"/>
    </source>
</evidence>
<comment type="caution">
    <text evidence="2">The sequence shown here is derived from an EMBL/GenBank/DDBJ whole genome shotgun (WGS) entry which is preliminary data.</text>
</comment>
<organism evidence="2 3">
    <name type="scientific">Dryococelus australis</name>
    <dbReference type="NCBI Taxonomy" id="614101"/>
    <lineage>
        <taxon>Eukaryota</taxon>
        <taxon>Metazoa</taxon>
        <taxon>Ecdysozoa</taxon>
        <taxon>Arthropoda</taxon>
        <taxon>Hexapoda</taxon>
        <taxon>Insecta</taxon>
        <taxon>Pterygota</taxon>
        <taxon>Neoptera</taxon>
        <taxon>Polyneoptera</taxon>
        <taxon>Phasmatodea</taxon>
        <taxon>Verophasmatodea</taxon>
        <taxon>Anareolatae</taxon>
        <taxon>Phasmatidae</taxon>
        <taxon>Eurycanthinae</taxon>
        <taxon>Dryococelus</taxon>
    </lineage>
</organism>
<evidence type="ECO:0000256" key="1">
    <source>
        <dbReference type="SAM" id="MobiDB-lite"/>
    </source>
</evidence>
<proteinExistence type="predicted"/>
<protein>
    <submittedName>
        <fullName evidence="2">Uncharacterized protein</fullName>
    </submittedName>
</protein>
<sequence length="277" mass="30125">MKGRGKREIPEKTRRPKASPGTIPTCEDLVTRPGDRTRFALAGGERANRSATVASYYTLGFPHVGIGPDDVAGRRVFSGLSRFPRPCIPGMLRPHLASPPRSFNNPADLSKFPGQRDGINICCGACRRSSLMTMIVVPRSNKSSVIPLLAASPLRGRKGVTSACIEFKPARGLGGRAVSLLASQPSRTGFIPRSDQSRIFGRRETHRTMVLICEFSRGFPVSPALPFRRCSVLTSITLIGSEDPAVKSRPYLYTHPLTHSIPQTGDSECMGPKCRLL</sequence>
<dbReference type="EMBL" id="JARBHB010000003">
    <property type="protein sequence ID" value="KAJ8888091.1"/>
    <property type="molecule type" value="Genomic_DNA"/>
</dbReference>
<dbReference type="Proteomes" id="UP001159363">
    <property type="component" value="Chromosome 3"/>
</dbReference>
<feature type="region of interest" description="Disordered" evidence="1">
    <location>
        <begin position="1"/>
        <end position="25"/>
    </location>
</feature>
<reference evidence="2 3" key="1">
    <citation type="submission" date="2023-02" db="EMBL/GenBank/DDBJ databases">
        <title>LHISI_Scaffold_Assembly.</title>
        <authorList>
            <person name="Stuart O.P."/>
            <person name="Cleave R."/>
            <person name="Magrath M.J.L."/>
            <person name="Mikheyev A.S."/>
        </authorList>
    </citation>
    <scope>NUCLEOTIDE SEQUENCE [LARGE SCALE GENOMIC DNA]</scope>
    <source>
        <strain evidence="2">Daus_M_001</strain>
        <tissue evidence="2">Leg muscle</tissue>
    </source>
</reference>